<evidence type="ECO:0000313" key="2">
    <source>
        <dbReference type="EMBL" id="PIU14231.1"/>
    </source>
</evidence>
<dbReference type="Proteomes" id="UP000229784">
    <property type="component" value="Unassembled WGS sequence"/>
</dbReference>
<comment type="caution">
    <text evidence="2">The sequence shown here is derived from an EMBL/GenBank/DDBJ whole genome shotgun (WGS) entry which is preliminary data.</text>
</comment>
<name>A0A2M6XTU1_9BACT</name>
<protein>
    <recommendedName>
        <fullName evidence="4">Transmembrane protein</fullName>
    </recommendedName>
</protein>
<gene>
    <name evidence="2" type="ORF">COT20_02875</name>
</gene>
<evidence type="ECO:0000313" key="3">
    <source>
        <dbReference type="Proteomes" id="UP000229784"/>
    </source>
</evidence>
<accession>A0A2M6XTU1</accession>
<feature type="transmembrane region" description="Helical" evidence="1">
    <location>
        <begin position="7"/>
        <end position="28"/>
    </location>
</feature>
<keyword evidence="1" id="KW-0472">Membrane</keyword>
<keyword evidence="1" id="KW-1133">Transmembrane helix</keyword>
<dbReference type="AlphaFoldDB" id="A0A2M6XTU1"/>
<sequence>MTKKSKIFFVIFFFLIFASIAVSFYKYFVLKDYYVKTEVECNPEQEKCFIAECDPVLDSECSENPNERISYYKLVQKKPSAVSLCDADSPDCQPFACQAGEDCQEILCDQEAAQTEGVKCNDPETYIKEQINSINSQRQINQENPKEQIIEF</sequence>
<reference evidence="3" key="1">
    <citation type="submission" date="2017-09" db="EMBL/GenBank/DDBJ databases">
        <title>Depth-based differentiation of microbial function through sediment-hosted aquifers and enrichment of novel symbionts in the deep terrestrial subsurface.</title>
        <authorList>
            <person name="Probst A.J."/>
            <person name="Ladd B."/>
            <person name="Jarett J.K."/>
            <person name="Geller-Mcgrath D.E."/>
            <person name="Sieber C.M.K."/>
            <person name="Emerson J.B."/>
            <person name="Anantharaman K."/>
            <person name="Thomas B.C."/>
            <person name="Malmstrom R."/>
            <person name="Stieglmeier M."/>
            <person name="Klingl A."/>
            <person name="Woyke T."/>
            <person name="Ryan C.M."/>
            <person name="Banfield J.F."/>
        </authorList>
    </citation>
    <scope>NUCLEOTIDE SEQUENCE [LARGE SCALE GENOMIC DNA]</scope>
</reference>
<organism evidence="2 3">
    <name type="scientific">bacterium (Candidatus Gribaldobacteria) CG08_land_8_20_14_0_20_39_15</name>
    <dbReference type="NCBI Taxonomy" id="2014273"/>
    <lineage>
        <taxon>Bacteria</taxon>
        <taxon>Candidatus Gribaldobacteria</taxon>
    </lineage>
</organism>
<proteinExistence type="predicted"/>
<evidence type="ECO:0008006" key="4">
    <source>
        <dbReference type="Google" id="ProtNLM"/>
    </source>
</evidence>
<dbReference type="EMBL" id="PEXQ01000072">
    <property type="protein sequence ID" value="PIU14231.1"/>
    <property type="molecule type" value="Genomic_DNA"/>
</dbReference>
<evidence type="ECO:0000256" key="1">
    <source>
        <dbReference type="SAM" id="Phobius"/>
    </source>
</evidence>
<keyword evidence="1" id="KW-0812">Transmembrane</keyword>